<evidence type="ECO:0000313" key="3">
    <source>
        <dbReference type="Proteomes" id="UP000054388"/>
    </source>
</evidence>
<reference evidence="2 3" key="1">
    <citation type="submission" date="2015-10" db="EMBL/GenBank/DDBJ databases">
        <title>Genome sequence of Chryseobacterium greenlandense.</title>
        <authorList>
            <person name="Newman J."/>
            <person name="Fischer K."/>
            <person name="Miller J."/>
        </authorList>
    </citation>
    <scope>NUCLEOTIDE SEQUENCE [LARGE SCALE GENOMIC DNA]</scope>
    <source>
        <strain evidence="2 3">UMB34</strain>
    </source>
</reference>
<dbReference type="EMBL" id="LMAI01000003">
    <property type="protein sequence ID" value="KUJ57258.1"/>
    <property type="molecule type" value="Genomic_DNA"/>
</dbReference>
<proteinExistence type="predicted"/>
<protein>
    <recommendedName>
        <fullName evidence="4">Transporter</fullName>
    </recommendedName>
</protein>
<evidence type="ECO:0000313" key="2">
    <source>
        <dbReference type="EMBL" id="KUJ57258.1"/>
    </source>
</evidence>
<gene>
    <name evidence="2" type="ORF">AR686_06300</name>
</gene>
<organism evidence="2 3">
    <name type="scientific">Chryseobacterium aquaticum subsp. greenlandense</name>
    <dbReference type="NCBI Taxonomy" id="345663"/>
    <lineage>
        <taxon>Bacteria</taxon>
        <taxon>Pseudomonadati</taxon>
        <taxon>Bacteroidota</taxon>
        <taxon>Flavobacteriia</taxon>
        <taxon>Flavobacteriales</taxon>
        <taxon>Weeksellaceae</taxon>
        <taxon>Chryseobacterium group</taxon>
        <taxon>Chryseobacterium</taxon>
    </lineage>
</organism>
<name>A0A101CJB1_9FLAO</name>
<keyword evidence="1" id="KW-0732">Signal</keyword>
<dbReference type="AlphaFoldDB" id="A0A101CJB1"/>
<feature type="chain" id="PRO_5007094940" description="Transporter" evidence="1">
    <location>
        <begin position="24"/>
        <end position="304"/>
    </location>
</feature>
<comment type="caution">
    <text evidence="2">The sequence shown here is derived from an EMBL/GenBank/DDBJ whole genome shotgun (WGS) entry which is preliminary data.</text>
</comment>
<feature type="signal peptide" evidence="1">
    <location>
        <begin position="1"/>
        <end position="23"/>
    </location>
</feature>
<evidence type="ECO:0000256" key="1">
    <source>
        <dbReference type="SAM" id="SignalP"/>
    </source>
</evidence>
<accession>A0A101CJB1</accession>
<dbReference type="Proteomes" id="UP000054388">
    <property type="component" value="Unassembled WGS sequence"/>
</dbReference>
<sequence>MKTFKIFLGTAFLLLLQSNHLVAQGCSDAGFCTVNSFQPNSNDSIKTYHNQIKTGIFFGKADNSISVFGNYVEYNRQINDRFGFDAKLTTLAQSGNDVSTFGLSDIFLNANYQANKNLKFTLGAKIPLSDAGNSKNNIPLPMDYQSSLGTLDLIVGIGYEIKKIQLVAALQQPLTQNENQFLASQYPASSALRGFLSTNKFQRSGDVLLRASYPLMIHPKIRLTPSILPIYHLKNDRFTNQNNVELEINNSKGLTLNGNVYLDYEINRRNGLQLNVGVPFLVRKSRPDGLTRSFIANVEYRLKF</sequence>
<evidence type="ECO:0008006" key="4">
    <source>
        <dbReference type="Google" id="ProtNLM"/>
    </source>
</evidence>
<dbReference type="PROSITE" id="PS51257">
    <property type="entry name" value="PROKAR_LIPOPROTEIN"/>
    <property type="match status" value="1"/>
</dbReference>
<dbReference type="RefSeq" id="WP_059136179.1">
    <property type="nucleotide sequence ID" value="NZ_LMAI01000003.1"/>
</dbReference>